<name>A0ABN7SC60_OIKDI</name>
<protein>
    <submittedName>
        <fullName evidence="3">Oidioi.mRNA.OKI2018_I69.XSR.g14628.t1.cds</fullName>
    </submittedName>
</protein>
<dbReference type="EMBL" id="OU015569">
    <property type="protein sequence ID" value="CAG5096462.1"/>
    <property type="molecule type" value="Genomic_DNA"/>
</dbReference>
<organism evidence="3 4">
    <name type="scientific">Oikopleura dioica</name>
    <name type="common">Tunicate</name>
    <dbReference type="NCBI Taxonomy" id="34765"/>
    <lineage>
        <taxon>Eukaryota</taxon>
        <taxon>Metazoa</taxon>
        <taxon>Chordata</taxon>
        <taxon>Tunicata</taxon>
        <taxon>Appendicularia</taxon>
        <taxon>Copelata</taxon>
        <taxon>Oikopleuridae</taxon>
        <taxon>Oikopleura</taxon>
    </lineage>
</organism>
<gene>
    <name evidence="3" type="ORF">OKIOD_LOCUS6186</name>
</gene>
<accession>A0ABN7SC60</accession>
<feature type="transmembrane region" description="Helical" evidence="2">
    <location>
        <begin position="134"/>
        <end position="154"/>
    </location>
</feature>
<evidence type="ECO:0000256" key="2">
    <source>
        <dbReference type="SAM" id="Phobius"/>
    </source>
</evidence>
<feature type="transmembrane region" description="Helical" evidence="2">
    <location>
        <begin position="93"/>
        <end position="114"/>
    </location>
</feature>
<keyword evidence="2" id="KW-0472">Membrane</keyword>
<evidence type="ECO:0000313" key="3">
    <source>
        <dbReference type="EMBL" id="CAG5096462.1"/>
    </source>
</evidence>
<evidence type="ECO:0000256" key="1">
    <source>
        <dbReference type="SAM" id="MobiDB-lite"/>
    </source>
</evidence>
<reference evidence="3 4" key="1">
    <citation type="submission" date="2021-04" db="EMBL/GenBank/DDBJ databases">
        <authorList>
            <person name="Bliznina A."/>
        </authorList>
    </citation>
    <scope>NUCLEOTIDE SEQUENCE [LARGE SCALE GENOMIC DNA]</scope>
</reference>
<keyword evidence="4" id="KW-1185">Reference proteome</keyword>
<sequence length="162" mass="18158">MSGAYPDVSPPSYEDVMKEKYGSVHQGEAQSCNRESYARVPLFSRQITDPRQLEQRASLPVQQFILSRSTSNSAQPPCPSTNETQDEEGPSQICLFCALLFCLPLGLCAAPLYIMAQRSHERRSPDYPNQKSTFYCMAYFAIILGVMIILPRIIAHIHDADP</sequence>
<evidence type="ECO:0000313" key="4">
    <source>
        <dbReference type="Proteomes" id="UP001158576"/>
    </source>
</evidence>
<keyword evidence="2" id="KW-0812">Transmembrane</keyword>
<proteinExistence type="predicted"/>
<dbReference type="Proteomes" id="UP001158576">
    <property type="component" value="Chromosome XSR"/>
</dbReference>
<feature type="region of interest" description="Disordered" evidence="1">
    <location>
        <begin position="1"/>
        <end position="32"/>
    </location>
</feature>
<keyword evidence="2" id="KW-1133">Transmembrane helix</keyword>